<name>A0A158AUH2_9BURK</name>
<evidence type="ECO:0000313" key="1">
    <source>
        <dbReference type="EMBL" id="SAK61504.1"/>
    </source>
</evidence>
<organism evidence="1 2">
    <name type="scientific">Caballeronia temeraria</name>
    <dbReference type="NCBI Taxonomy" id="1777137"/>
    <lineage>
        <taxon>Bacteria</taxon>
        <taxon>Pseudomonadati</taxon>
        <taxon>Pseudomonadota</taxon>
        <taxon>Betaproteobacteria</taxon>
        <taxon>Burkholderiales</taxon>
        <taxon>Burkholderiaceae</taxon>
        <taxon>Caballeronia</taxon>
    </lineage>
</organism>
<evidence type="ECO:0008006" key="3">
    <source>
        <dbReference type="Google" id="ProtNLM"/>
    </source>
</evidence>
<dbReference type="AlphaFoldDB" id="A0A158AUH2"/>
<dbReference type="PIRSF" id="PIRSF028477">
    <property type="entry name" value="UCP028477"/>
    <property type="match status" value="1"/>
</dbReference>
<accession>A0A158AUH2</accession>
<reference evidence="2" key="1">
    <citation type="submission" date="2016-01" db="EMBL/GenBank/DDBJ databases">
        <authorList>
            <person name="Peeters Charlotte."/>
        </authorList>
    </citation>
    <scope>NUCLEOTIDE SEQUENCE [LARGE SCALE GENOMIC DNA]</scope>
</reference>
<sequence>MLALLGLLAVPHVQAGQRCEDTALTPATLQSAMSTAQRVTAELDRRGIQVAVLGRVGQDLSKYGLKYSHAGFVYRESPAAPWQIAHLLNTCGTSNSDLWYEGVGNFFLDDMFSYDALVIVPPPATAQALLARLPQGNVLRSMHDKDYSLVAYPFSTRYQNSNTWVLETLAAASARDATLGNREQAQAWLKMAGYQPSEMELGTFTRLGGRMFKANVAFNDHPNELRYAGRIRTVTVESIKRFLMSRNEGWTVFEIPARP</sequence>
<proteinExistence type="predicted"/>
<dbReference type="EMBL" id="FCOI02000009">
    <property type="protein sequence ID" value="SAK61504.1"/>
    <property type="molecule type" value="Genomic_DNA"/>
</dbReference>
<evidence type="ECO:0000313" key="2">
    <source>
        <dbReference type="Proteomes" id="UP000054624"/>
    </source>
</evidence>
<dbReference type="InterPro" id="IPR014547">
    <property type="entry name" value="UCP028477"/>
</dbReference>
<dbReference type="STRING" id="1777137.AWB76_03056"/>
<dbReference type="RefSeq" id="WP_244173371.1">
    <property type="nucleotide sequence ID" value="NZ_FCOI02000009.1"/>
</dbReference>
<gene>
    <name evidence="1" type="ORF">AWB76_03056</name>
</gene>
<dbReference type="Pfam" id="PF09916">
    <property type="entry name" value="DUF2145"/>
    <property type="match status" value="1"/>
</dbReference>
<protein>
    <recommendedName>
        <fullName evidence="3">DUF2145 domain-containing protein</fullName>
    </recommendedName>
</protein>
<dbReference type="Proteomes" id="UP000054624">
    <property type="component" value="Unassembled WGS sequence"/>
</dbReference>
<keyword evidence="2" id="KW-1185">Reference proteome</keyword>